<feature type="region of interest" description="Disordered" evidence="1">
    <location>
        <begin position="91"/>
        <end position="118"/>
    </location>
</feature>
<protein>
    <recommendedName>
        <fullName evidence="4">SseB protein N-terminal domain-containing protein</fullName>
    </recommendedName>
</protein>
<reference evidence="3" key="1">
    <citation type="journal article" date="2019" name="Int. J. Syst. Evol. Microbiol.">
        <title>The Global Catalogue of Microorganisms (GCM) 10K type strain sequencing project: providing services to taxonomists for standard genome sequencing and annotation.</title>
        <authorList>
            <consortium name="The Broad Institute Genomics Platform"/>
            <consortium name="The Broad Institute Genome Sequencing Center for Infectious Disease"/>
            <person name="Wu L."/>
            <person name="Ma J."/>
        </authorList>
    </citation>
    <scope>NUCLEOTIDE SEQUENCE [LARGE SCALE GENOMIC DNA]</scope>
    <source>
        <strain evidence="3">JCM 16578</strain>
    </source>
</reference>
<keyword evidence="3" id="KW-1185">Reference proteome</keyword>
<proteinExistence type="predicted"/>
<accession>A0ABP7KWI2</accession>
<name>A0ABP7KWI2_9ACTN</name>
<sequence length="146" mass="15478">MTDILSGEDPEPCERFPAGPLFVPVRSGPVGCAARIFRTPLGDRTAVGFTSEERLIATLGSDQQWIRLAEPALRALTTPLGVTTVTVDPQFSAPAPTPTRAAELPRVPEKPPVRNSRTSIWDPQAVGVLRVTGAAALVSALALWIG</sequence>
<dbReference type="EMBL" id="BAAAZA010000025">
    <property type="protein sequence ID" value="GAA3889796.1"/>
    <property type="molecule type" value="Genomic_DNA"/>
</dbReference>
<gene>
    <name evidence="2" type="ORF">GCM10022207_66580</name>
</gene>
<evidence type="ECO:0000256" key="1">
    <source>
        <dbReference type="SAM" id="MobiDB-lite"/>
    </source>
</evidence>
<organism evidence="2 3">
    <name type="scientific">Streptomyces lannensis</name>
    <dbReference type="NCBI Taxonomy" id="766498"/>
    <lineage>
        <taxon>Bacteria</taxon>
        <taxon>Bacillati</taxon>
        <taxon>Actinomycetota</taxon>
        <taxon>Actinomycetes</taxon>
        <taxon>Kitasatosporales</taxon>
        <taxon>Streptomycetaceae</taxon>
        <taxon>Streptomyces</taxon>
    </lineage>
</organism>
<evidence type="ECO:0008006" key="4">
    <source>
        <dbReference type="Google" id="ProtNLM"/>
    </source>
</evidence>
<comment type="caution">
    <text evidence="2">The sequence shown here is derived from an EMBL/GenBank/DDBJ whole genome shotgun (WGS) entry which is preliminary data.</text>
</comment>
<dbReference type="RefSeq" id="WP_331268377.1">
    <property type="nucleotide sequence ID" value="NZ_BAAAZA010000025.1"/>
</dbReference>
<dbReference type="Proteomes" id="UP001501563">
    <property type="component" value="Unassembled WGS sequence"/>
</dbReference>
<dbReference type="InterPro" id="IPR049975">
    <property type="entry name" value="SAV_915-like_dom"/>
</dbReference>
<evidence type="ECO:0000313" key="3">
    <source>
        <dbReference type="Proteomes" id="UP001501563"/>
    </source>
</evidence>
<dbReference type="NCBIfam" id="NF042914">
    <property type="entry name" value="SAV915_dom"/>
    <property type="match status" value="1"/>
</dbReference>
<evidence type="ECO:0000313" key="2">
    <source>
        <dbReference type="EMBL" id="GAA3889796.1"/>
    </source>
</evidence>